<protein>
    <recommendedName>
        <fullName evidence="1">EF-hand domain-containing protein</fullName>
    </recommendedName>
</protein>
<proteinExistence type="predicted"/>
<organism evidence="2 3">
    <name type="scientific">Gonium pectorale</name>
    <name type="common">Green alga</name>
    <dbReference type="NCBI Taxonomy" id="33097"/>
    <lineage>
        <taxon>Eukaryota</taxon>
        <taxon>Viridiplantae</taxon>
        <taxon>Chlorophyta</taxon>
        <taxon>core chlorophytes</taxon>
        <taxon>Chlorophyceae</taxon>
        <taxon>CS clade</taxon>
        <taxon>Chlamydomonadales</taxon>
        <taxon>Volvocaceae</taxon>
        <taxon>Gonium</taxon>
    </lineage>
</organism>
<dbReference type="AlphaFoldDB" id="A0A150GM81"/>
<dbReference type="GO" id="GO:0005509">
    <property type="term" value="F:calcium ion binding"/>
    <property type="evidence" value="ECO:0007669"/>
    <property type="project" value="InterPro"/>
</dbReference>
<sequence>MEDPRAKVEAYLESNKIPQLFEAITAELLFYKPEDPRSYIVEYLENAKICGTSPLITESDLETMFGMFDITKRGVVSAEQATRALQVILGPSADLADVDVKPGDQLTRSAFVAAMSAALKRATPYKSA</sequence>
<feature type="domain" description="EF-hand" evidence="1">
    <location>
        <begin position="56"/>
        <end position="91"/>
    </location>
</feature>
<dbReference type="Gene3D" id="1.20.890.10">
    <property type="entry name" value="cAMP-dependent protein kinase regulatory subunit, dimerization-anchoring domain"/>
    <property type="match status" value="1"/>
</dbReference>
<gene>
    <name evidence="2" type="ORF">GPECTOR_14g154</name>
</gene>
<evidence type="ECO:0000313" key="2">
    <source>
        <dbReference type="EMBL" id="KXZ50907.1"/>
    </source>
</evidence>
<comment type="caution">
    <text evidence="2">The sequence shown here is derived from an EMBL/GenBank/DDBJ whole genome shotgun (WGS) entry which is preliminary data.</text>
</comment>
<evidence type="ECO:0000313" key="3">
    <source>
        <dbReference type="Proteomes" id="UP000075714"/>
    </source>
</evidence>
<dbReference type="InterPro" id="IPR049760">
    <property type="entry name" value="DD_EFCAB10"/>
</dbReference>
<accession>A0A150GM81</accession>
<dbReference type="STRING" id="33097.A0A150GM81"/>
<dbReference type="InterPro" id="IPR002048">
    <property type="entry name" value="EF_hand_dom"/>
</dbReference>
<dbReference type="InterPro" id="IPR039879">
    <property type="entry name" value="EFC10"/>
</dbReference>
<keyword evidence="3" id="KW-1185">Reference proteome</keyword>
<dbReference type="PROSITE" id="PS50222">
    <property type="entry name" value="EF_HAND_2"/>
    <property type="match status" value="1"/>
</dbReference>
<evidence type="ECO:0000259" key="1">
    <source>
        <dbReference type="PROSITE" id="PS50222"/>
    </source>
</evidence>
<dbReference type="PANTHER" id="PTHR21847:SF1">
    <property type="entry name" value="EF-HAND CALCIUM-BINDING DOMAIN-CONTAINING PROTEIN 10"/>
    <property type="match status" value="1"/>
</dbReference>
<dbReference type="PANTHER" id="PTHR21847">
    <property type="entry name" value="EF-HAND CALCIUM-BINDING DOMAIN-CONTAINING PROTEIN 10"/>
    <property type="match status" value="1"/>
</dbReference>
<dbReference type="SUPFAM" id="SSF47391">
    <property type="entry name" value="Dimerization-anchoring domain of cAMP-dependent PK regulatory subunit"/>
    <property type="match status" value="1"/>
</dbReference>
<dbReference type="EMBL" id="LSYV01000015">
    <property type="protein sequence ID" value="KXZ50907.1"/>
    <property type="molecule type" value="Genomic_DNA"/>
</dbReference>
<name>A0A150GM81_GONPE</name>
<reference evidence="3" key="1">
    <citation type="journal article" date="2016" name="Nat. Commun.">
        <title>The Gonium pectorale genome demonstrates co-option of cell cycle regulation during the evolution of multicellularity.</title>
        <authorList>
            <person name="Hanschen E.R."/>
            <person name="Marriage T.N."/>
            <person name="Ferris P.J."/>
            <person name="Hamaji T."/>
            <person name="Toyoda A."/>
            <person name="Fujiyama A."/>
            <person name="Neme R."/>
            <person name="Noguchi H."/>
            <person name="Minakuchi Y."/>
            <person name="Suzuki M."/>
            <person name="Kawai-Toyooka H."/>
            <person name="Smith D.R."/>
            <person name="Sparks H."/>
            <person name="Anderson J."/>
            <person name="Bakaric R."/>
            <person name="Luria V."/>
            <person name="Karger A."/>
            <person name="Kirschner M.W."/>
            <person name="Durand P.M."/>
            <person name="Michod R.E."/>
            <person name="Nozaki H."/>
            <person name="Olson B.J."/>
        </authorList>
    </citation>
    <scope>NUCLEOTIDE SEQUENCE [LARGE SCALE GENOMIC DNA]</scope>
    <source>
        <strain evidence="3">NIES-2863</strain>
    </source>
</reference>
<dbReference type="OrthoDB" id="10260455at2759"/>
<dbReference type="CDD" id="cd22976">
    <property type="entry name" value="DD_EFCAB10"/>
    <property type="match status" value="1"/>
</dbReference>
<dbReference type="Proteomes" id="UP000075714">
    <property type="component" value="Unassembled WGS sequence"/>
</dbReference>